<feature type="domain" description="RNA polymerase sigma-70" evidence="9">
    <location>
        <begin position="709"/>
        <end position="735"/>
    </location>
</feature>
<dbReference type="PROSITE" id="PS00715">
    <property type="entry name" value="SIGMA70_1"/>
    <property type="match status" value="1"/>
</dbReference>
<evidence type="ECO:0000259" key="8">
    <source>
        <dbReference type="PROSITE" id="PS00715"/>
    </source>
</evidence>
<feature type="region of interest" description="Disordered" evidence="7">
    <location>
        <begin position="382"/>
        <end position="444"/>
    </location>
</feature>
<organism evidence="10 11">
    <name type="scientific">Comamonas faecalis</name>
    <dbReference type="NCBI Taxonomy" id="1387849"/>
    <lineage>
        <taxon>Bacteria</taxon>
        <taxon>Pseudomonadati</taxon>
        <taxon>Pseudomonadota</taxon>
        <taxon>Betaproteobacteria</taxon>
        <taxon>Burkholderiales</taxon>
        <taxon>Comamonadaceae</taxon>
        <taxon>Comamonas</taxon>
    </lineage>
</organism>
<dbReference type="PROSITE" id="PS50088">
    <property type="entry name" value="ANK_REPEAT"/>
    <property type="match status" value="1"/>
</dbReference>
<gene>
    <name evidence="10" type="ORF">GCM10022279_11620</name>
</gene>
<dbReference type="Gene3D" id="1.25.40.20">
    <property type="entry name" value="Ankyrin repeat-containing domain"/>
    <property type="match status" value="1"/>
</dbReference>
<accession>A0ABP7R003</accession>
<name>A0ABP7R003_9BURK</name>
<dbReference type="Gene3D" id="1.10.10.10">
    <property type="entry name" value="Winged helix-like DNA-binding domain superfamily/Winged helix DNA-binding domain"/>
    <property type="match status" value="2"/>
</dbReference>
<dbReference type="Pfam" id="PF00140">
    <property type="entry name" value="Sigma70_r1_2"/>
    <property type="match status" value="1"/>
</dbReference>
<evidence type="ECO:0000256" key="7">
    <source>
        <dbReference type="SAM" id="MobiDB-lite"/>
    </source>
</evidence>
<feature type="region of interest" description="Disordered" evidence="7">
    <location>
        <begin position="122"/>
        <end position="141"/>
    </location>
</feature>
<keyword evidence="5" id="KW-0040">ANK repeat</keyword>
<dbReference type="PROSITE" id="PS00716">
    <property type="entry name" value="SIGMA70_2"/>
    <property type="match status" value="1"/>
</dbReference>
<dbReference type="InterPro" id="IPR007627">
    <property type="entry name" value="RNA_pol_sigma70_r2"/>
</dbReference>
<dbReference type="InterPro" id="IPR009042">
    <property type="entry name" value="RNA_pol_sigma70_r1_2"/>
</dbReference>
<dbReference type="InterPro" id="IPR013325">
    <property type="entry name" value="RNA_pol_sigma_r2"/>
</dbReference>
<dbReference type="EMBL" id="BAABBP010000008">
    <property type="protein sequence ID" value="GAA3990203.1"/>
    <property type="molecule type" value="Genomic_DNA"/>
</dbReference>
<dbReference type="CDD" id="cd06171">
    <property type="entry name" value="Sigma70_r4"/>
    <property type="match status" value="1"/>
</dbReference>
<dbReference type="PROSITE" id="PS50297">
    <property type="entry name" value="ANK_REP_REGION"/>
    <property type="match status" value="1"/>
</dbReference>
<dbReference type="Gene3D" id="1.10.601.10">
    <property type="entry name" value="RNA Polymerase Primary Sigma Factor"/>
    <property type="match status" value="2"/>
</dbReference>
<feature type="domain" description="RNA polymerase sigma-70" evidence="8">
    <location>
        <begin position="541"/>
        <end position="554"/>
    </location>
</feature>
<comment type="similarity">
    <text evidence="6">Belongs to the sigma-70 factor family.</text>
</comment>
<dbReference type="InterPro" id="IPR036770">
    <property type="entry name" value="Ankyrin_rpt-contain_sf"/>
</dbReference>
<proteinExistence type="inferred from homology"/>
<dbReference type="InterPro" id="IPR014284">
    <property type="entry name" value="RNA_pol_sigma-70_dom"/>
</dbReference>
<dbReference type="PANTHER" id="PTHR30603">
    <property type="entry name" value="RNA POLYMERASE SIGMA FACTOR RPO"/>
    <property type="match status" value="1"/>
</dbReference>
<keyword evidence="4 6" id="KW-0804">Transcription</keyword>
<evidence type="ECO:0000256" key="6">
    <source>
        <dbReference type="RuleBase" id="RU362124"/>
    </source>
</evidence>
<feature type="region of interest" description="Disordered" evidence="7">
    <location>
        <begin position="752"/>
        <end position="800"/>
    </location>
</feature>
<dbReference type="Pfam" id="PF04542">
    <property type="entry name" value="Sigma70_r2"/>
    <property type="match status" value="1"/>
</dbReference>
<feature type="compositionally biased region" description="Low complexity" evidence="7">
    <location>
        <begin position="412"/>
        <end position="423"/>
    </location>
</feature>
<comment type="caution">
    <text evidence="10">The sequence shown here is derived from an EMBL/GenBank/DDBJ whole genome shotgun (WGS) entry which is preliminary data.</text>
</comment>
<keyword evidence="2 6" id="KW-0731">Sigma factor</keyword>
<dbReference type="SUPFAM" id="SSF88946">
    <property type="entry name" value="Sigma2 domain of RNA polymerase sigma factors"/>
    <property type="match status" value="1"/>
</dbReference>
<evidence type="ECO:0000256" key="4">
    <source>
        <dbReference type="ARBA" id="ARBA00023163"/>
    </source>
</evidence>
<dbReference type="InterPro" id="IPR002110">
    <property type="entry name" value="Ankyrin_rpt"/>
</dbReference>
<dbReference type="SUPFAM" id="SSF48403">
    <property type="entry name" value="Ankyrin repeat"/>
    <property type="match status" value="1"/>
</dbReference>
<comment type="function">
    <text evidence="6">Sigma factors are initiation factors that promote the attachment of RNA polymerase to specific initiation sites and are then released.</text>
</comment>
<dbReference type="RefSeq" id="WP_344868726.1">
    <property type="nucleotide sequence ID" value="NZ_BAABBP010000008.1"/>
</dbReference>
<feature type="compositionally biased region" description="Acidic residues" evidence="7">
    <location>
        <begin position="424"/>
        <end position="433"/>
    </location>
</feature>
<dbReference type="InterPro" id="IPR036388">
    <property type="entry name" value="WH-like_DNA-bd_sf"/>
</dbReference>
<dbReference type="NCBIfam" id="TIGR02937">
    <property type="entry name" value="sigma70-ECF"/>
    <property type="match status" value="1"/>
</dbReference>
<evidence type="ECO:0000313" key="11">
    <source>
        <dbReference type="Proteomes" id="UP001501627"/>
    </source>
</evidence>
<feature type="compositionally biased region" description="Basic and acidic residues" evidence="7">
    <location>
        <begin position="435"/>
        <end position="444"/>
    </location>
</feature>
<feature type="compositionally biased region" description="Pro residues" evidence="7">
    <location>
        <begin position="128"/>
        <end position="141"/>
    </location>
</feature>
<keyword evidence="3 6" id="KW-0238">DNA-binding</keyword>
<evidence type="ECO:0000259" key="9">
    <source>
        <dbReference type="PROSITE" id="PS00716"/>
    </source>
</evidence>
<dbReference type="InterPro" id="IPR013324">
    <property type="entry name" value="RNA_pol_sigma_r3/r4-like"/>
</dbReference>
<evidence type="ECO:0000256" key="2">
    <source>
        <dbReference type="ARBA" id="ARBA00023082"/>
    </source>
</evidence>
<dbReference type="PANTHER" id="PTHR30603:SF60">
    <property type="entry name" value="RNA POLYMERASE SIGMA FACTOR RPOD"/>
    <property type="match status" value="1"/>
</dbReference>
<dbReference type="InterPro" id="IPR000943">
    <property type="entry name" value="RNA_pol_sigma70"/>
</dbReference>
<dbReference type="Pfam" id="PF12796">
    <property type="entry name" value="Ank_2"/>
    <property type="match status" value="1"/>
</dbReference>
<dbReference type="SUPFAM" id="SSF88659">
    <property type="entry name" value="Sigma3 and sigma4 domains of RNA polymerase sigma factors"/>
    <property type="match status" value="2"/>
</dbReference>
<dbReference type="Proteomes" id="UP001501627">
    <property type="component" value="Unassembled WGS sequence"/>
</dbReference>
<keyword evidence="1 6" id="KW-0805">Transcription regulation</keyword>
<evidence type="ECO:0000256" key="5">
    <source>
        <dbReference type="PROSITE-ProRule" id="PRU00023"/>
    </source>
</evidence>
<dbReference type="InterPro" id="IPR050239">
    <property type="entry name" value="Sigma-70_RNA_pol_init_factors"/>
</dbReference>
<evidence type="ECO:0000256" key="3">
    <source>
        <dbReference type="ARBA" id="ARBA00023125"/>
    </source>
</evidence>
<evidence type="ECO:0000313" key="10">
    <source>
        <dbReference type="EMBL" id="GAA3990203.1"/>
    </source>
</evidence>
<reference evidence="11" key="1">
    <citation type="journal article" date="2019" name="Int. J. Syst. Evol. Microbiol.">
        <title>The Global Catalogue of Microorganisms (GCM) 10K type strain sequencing project: providing services to taxonomists for standard genome sequencing and annotation.</title>
        <authorList>
            <consortium name="The Broad Institute Genomics Platform"/>
            <consortium name="The Broad Institute Genome Sequencing Center for Infectious Disease"/>
            <person name="Wu L."/>
            <person name="Ma J."/>
        </authorList>
    </citation>
    <scope>NUCLEOTIDE SEQUENCE [LARGE SCALE GENOMIC DNA]</scope>
    <source>
        <strain evidence="11">JCM 17561</strain>
    </source>
</reference>
<feature type="repeat" description="ANK" evidence="5">
    <location>
        <begin position="41"/>
        <end position="73"/>
    </location>
</feature>
<sequence>MAVQDTPQLSRFLRMAVVAGVESAVQIHINRGDDLNARDEKGQTPLMLSAARNKAAICKLLLAAGADADLRDPSGRDALGIAQAAGAHEAASAIEAACVPQTVEHDGAVPAQAANVASAFGLTDLEPDQPPPPAAAPTPEAPAPETALMAVDDGLGFDLSDWEAEEEQAPPEGDPTLAVAAVEIQAAITEHQPIDTSADWDDFDAFLPDRATPLPRAEDAEARERLRLVLLRAIREGSVPQEVIEDLTRGDDGEPDAEAGALLGMVINDLGAETDERFEYSTPEESFEVFVAPDEKPGEEDAVADALAFLDDLATSHNEPLRLYQRELQREALLTAEAEVALGQAMERGVEQALDALAAWPTGVTATLETARLVAKGAKPLRAMSSGPQIEPQDSHSTPTAETDADAEVDAALEPSAAEGESAGSEDEPDSQFDLDTKESTDEHTEFCANAELLSGLPVGASQDTAEWKACRGVLASLGLTRGFLMELADSGLVGEVAPAHAFGQAMRTYQRARDRMAIANLKLVYSIAKKYLFSGQPLDDLLQEGNIGLIKAVDRYDWRRGFKFSTYATWWIRQQVGRFVADKGKTIRLPVHVYEKTQRIAQATHAFKSRHGHAPTLEEVSVLVELPVPKVEALSRMSLEPLPLHELPDIDCLIATHAKDQFAVRDPMECVENIQLGESVDHLLSTLKLKEENVMRMRYGIGVQDSMTLEEIGTRLDVTRERIRQIEAKALRRLRHPTRLDRFLIEIGLTPKPRQSASTRTDSDTEDDGREPTEEAKVAATKPEPAAQVAAWPEQPTGSDPNALEKLLAHVRAIGFTVEDSPDGPDRRIWVHITETPNNHSRKIVRNLIDLGFEFWPGKGYWR</sequence>
<dbReference type="InterPro" id="IPR007630">
    <property type="entry name" value="RNA_pol_sigma70_r4"/>
</dbReference>
<dbReference type="Pfam" id="PF04545">
    <property type="entry name" value="Sigma70_r4"/>
    <property type="match status" value="1"/>
</dbReference>
<evidence type="ECO:0000256" key="1">
    <source>
        <dbReference type="ARBA" id="ARBA00023015"/>
    </source>
</evidence>
<keyword evidence="11" id="KW-1185">Reference proteome</keyword>
<dbReference type="PRINTS" id="PR00046">
    <property type="entry name" value="SIGMA70FCT"/>
</dbReference>
<protein>
    <recommendedName>
        <fullName evidence="6">RNA polymerase sigma factor</fullName>
    </recommendedName>
</protein>